<evidence type="ECO:0000313" key="3">
    <source>
        <dbReference type="Proteomes" id="UP000094626"/>
    </source>
</evidence>
<name>A0A1D8AEG5_9SPHN</name>
<reference evidence="3" key="1">
    <citation type="journal article" date="2017" name="J. Biotechnol.">
        <title>Complete genome sequence of Novosphingobium resinovorum SA1, a versatile xenobiotic-degrading bacterium capable of utilizing sulfanilic acid.</title>
        <authorList>
            <person name="Hegedus B."/>
            <person name="Kos P.B."/>
            <person name="Balint B."/>
            <person name="Maroti G."/>
            <person name="Gan H.M."/>
            <person name="Perei K."/>
            <person name="Rakhely G."/>
        </authorList>
    </citation>
    <scope>NUCLEOTIDE SEQUENCE [LARGE SCALE GENOMIC DNA]</scope>
    <source>
        <strain evidence="3">SA1</strain>
    </source>
</reference>
<keyword evidence="2" id="KW-0614">Plasmid</keyword>
<dbReference type="Pfam" id="PF13561">
    <property type="entry name" value="adh_short_C2"/>
    <property type="match status" value="1"/>
</dbReference>
<dbReference type="RefSeq" id="WP_069709900.1">
    <property type="nucleotide sequence ID" value="NZ_CP017077.1"/>
</dbReference>
<dbReference type="CDD" id="cd05233">
    <property type="entry name" value="SDR_c"/>
    <property type="match status" value="1"/>
</dbReference>
<accession>A0A1D8AEG5</accession>
<keyword evidence="3" id="KW-1185">Reference proteome</keyword>
<dbReference type="Gene3D" id="3.40.50.720">
    <property type="entry name" value="NAD(P)-binding Rossmann-like Domain"/>
    <property type="match status" value="1"/>
</dbReference>
<dbReference type="Proteomes" id="UP000094626">
    <property type="component" value="Plasmid pSA2"/>
</dbReference>
<dbReference type="SUPFAM" id="SSF51735">
    <property type="entry name" value="NAD(P)-binding Rossmann-fold domains"/>
    <property type="match status" value="1"/>
</dbReference>
<dbReference type="InterPro" id="IPR002347">
    <property type="entry name" value="SDR_fam"/>
</dbReference>
<dbReference type="OrthoDB" id="9779623at2"/>
<sequence length="280" mass="29560">MTRRTGSSERPDLPIAVVLGAGGMGMAIARRLGQNHRLVLASQSAGRMEARREQLEGEGLDVAVVQCDVTDPASVEGLARFVGGHGRFRTLAHVAALSPSMADWDTIWRVNLVGAARMERAMLGLASQGSVAIFVSSLAAHMAPPLAPALRDLLDDPLAADFLDRLSETVAEHTPTQAYILSKLALNRLCRRAAPRWGARGARIVSMSPGLIATPMGALEFANQPGKIDLLDRTPLAREGTMLETADAVEFLASDKASFITGTDLLVDGGIGAVLEFSGG</sequence>
<geneLocation type="plasmid" evidence="2 3">
    <name>pSA2</name>
</geneLocation>
<gene>
    <name evidence="2" type="ORF">BES08_27045</name>
</gene>
<organism evidence="2 3">
    <name type="scientific">Novosphingobium resinovorum</name>
    <dbReference type="NCBI Taxonomy" id="158500"/>
    <lineage>
        <taxon>Bacteria</taxon>
        <taxon>Pseudomonadati</taxon>
        <taxon>Pseudomonadota</taxon>
        <taxon>Alphaproteobacteria</taxon>
        <taxon>Sphingomonadales</taxon>
        <taxon>Sphingomonadaceae</taxon>
        <taxon>Novosphingobium</taxon>
    </lineage>
</organism>
<dbReference type="EMBL" id="CP017077">
    <property type="protein sequence ID" value="AOR80513.1"/>
    <property type="molecule type" value="Genomic_DNA"/>
</dbReference>
<evidence type="ECO:0000256" key="1">
    <source>
        <dbReference type="ARBA" id="ARBA00006484"/>
    </source>
</evidence>
<dbReference type="PANTHER" id="PTHR43943:SF2">
    <property type="entry name" value="DEHYDROGENASE_REDUCTASE 4"/>
    <property type="match status" value="1"/>
</dbReference>
<dbReference type="PANTHER" id="PTHR43943">
    <property type="entry name" value="DEHYDROGENASE/REDUCTASE (SDR FAMILY) MEMBER 4"/>
    <property type="match status" value="1"/>
</dbReference>
<dbReference type="PRINTS" id="PR00081">
    <property type="entry name" value="GDHRDH"/>
</dbReference>
<protein>
    <recommendedName>
        <fullName evidence="4">SDR family oxidoreductase</fullName>
    </recommendedName>
</protein>
<dbReference type="Pfam" id="PF00106">
    <property type="entry name" value="adh_short"/>
    <property type="match status" value="1"/>
</dbReference>
<evidence type="ECO:0008006" key="4">
    <source>
        <dbReference type="Google" id="ProtNLM"/>
    </source>
</evidence>
<comment type="similarity">
    <text evidence="1">Belongs to the short-chain dehydrogenases/reductases (SDR) family.</text>
</comment>
<dbReference type="InterPro" id="IPR036291">
    <property type="entry name" value="NAD(P)-bd_dom_sf"/>
</dbReference>
<evidence type="ECO:0000313" key="2">
    <source>
        <dbReference type="EMBL" id="AOR80513.1"/>
    </source>
</evidence>
<proteinExistence type="inferred from homology"/>
<dbReference type="AlphaFoldDB" id="A0A1D8AEG5"/>
<dbReference type="KEGG" id="nre:BES08_27045"/>